<dbReference type="Gene3D" id="3.40.630.30">
    <property type="match status" value="1"/>
</dbReference>
<feature type="domain" description="N-acetyltransferase" evidence="1">
    <location>
        <begin position="14"/>
        <end position="161"/>
    </location>
</feature>
<dbReference type="Pfam" id="PF13508">
    <property type="entry name" value="Acetyltransf_7"/>
    <property type="match status" value="1"/>
</dbReference>
<proteinExistence type="predicted"/>
<gene>
    <name evidence="2" type="ORF">DFQ02_105179</name>
</gene>
<name>A0A3D9HEN5_9FLAO</name>
<comment type="caution">
    <text evidence="2">The sequence shown here is derived from an EMBL/GenBank/DDBJ whole genome shotgun (WGS) entry which is preliminary data.</text>
</comment>
<keyword evidence="3" id="KW-1185">Reference proteome</keyword>
<dbReference type="Proteomes" id="UP000256629">
    <property type="component" value="Unassembled WGS sequence"/>
</dbReference>
<accession>A0A3D9HEN5</accession>
<dbReference type="SUPFAM" id="SSF55729">
    <property type="entry name" value="Acyl-CoA N-acyltransferases (Nat)"/>
    <property type="match status" value="1"/>
</dbReference>
<dbReference type="InterPro" id="IPR000182">
    <property type="entry name" value="GNAT_dom"/>
</dbReference>
<dbReference type="EMBL" id="QRDX01000005">
    <property type="protein sequence ID" value="RED47952.1"/>
    <property type="molecule type" value="Genomic_DNA"/>
</dbReference>
<evidence type="ECO:0000313" key="2">
    <source>
        <dbReference type="EMBL" id="RED47952.1"/>
    </source>
</evidence>
<reference evidence="2 3" key="1">
    <citation type="submission" date="2018-07" db="EMBL/GenBank/DDBJ databases">
        <title>Genomic Encyclopedia of Type Strains, Phase III (KMG-III): the genomes of soil and plant-associated and newly described type strains.</title>
        <authorList>
            <person name="Whitman W."/>
        </authorList>
    </citation>
    <scope>NUCLEOTIDE SEQUENCE [LARGE SCALE GENOMIC DNA]</scope>
    <source>
        <strain evidence="2 3">CECT 8487</strain>
    </source>
</reference>
<dbReference type="PROSITE" id="PS51186">
    <property type="entry name" value="GNAT"/>
    <property type="match status" value="1"/>
</dbReference>
<evidence type="ECO:0000259" key="1">
    <source>
        <dbReference type="PROSITE" id="PS51186"/>
    </source>
</evidence>
<dbReference type="InterPro" id="IPR016181">
    <property type="entry name" value="Acyl_CoA_acyltransferase"/>
</dbReference>
<sequence>MWAGNYNTYTHYLMIIKTFDAFSRLSIIQINRVTRFIVGNYSNTRETKTAIRKSIMYATKELPGLGGFVFTVEHKNELLAAAVVNKTGMNEYLSENILVYLAVKEEYRKKGIANKLIQHIVTYCKGDISIYVQRDDVIMNMFKKFGFESRNVEMRLERKTK</sequence>
<dbReference type="GO" id="GO:0016747">
    <property type="term" value="F:acyltransferase activity, transferring groups other than amino-acyl groups"/>
    <property type="evidence" value="ECO:0007669"/>
    <property type="project" value="InterPro"/>
</dbReference>
<protein>
    <submittedName>
        <fullName evidence="2">Acetyltransferase (GNAT) family protein</fullName>
    </submittedName>
</protein>
<organism evidence="2 3">
    <name type="scientific">Seonamhaeicola aphaedonensis</name>
    <dbReference type="NCBI Taxonomy" id="1461338"/>
    <lineage>
        <taxon>Bacteria</taxon>
        <taxon>Pseudomonadati</taxon>
        <taxon>Bacteroidota</taxon>
        <taxon>Flavobacteriia</taxon>
        <taxon>Flavobacteriales</taxon>
        <taxon>Flavobacteriaceae</taxon>
    </lineage>
</organism>
<evidence type="ECO:0000313" key="3">
    <source>
        <dbReference type="Proteomes" id="UP000256629"/>
    </source>
</evidence>
<dbReference type="AlphaFoldDB" id="A0A3D9HEN5"/>
<dbReference type="CDD" id="cd04301">
    <property type="entry name" value="NAT_SF"/>
    <property type="match status" value="1"/>
</dbReference>
<keyword evidence="2" id="KW-0808">Transferase</keyword>